<dbReference type="InterPro" id="IPR000719">
    <property type="entry name" value="Prot_kinase_dom"/>
</dbReference>
<keyword evidence="2" id="KW-0418">Kinase</keyword>
<accession>A0ABD1H6G8</accession>
<evidence type="ECO:0000313" key="2">
    <source>
        <dbReference type="EMBL" id="KAL1552021.1"/>
    </source>
</evidence>
<feature type="domain" description="Protein kinase" evidence="1">
    <location>
        <begin position="60"/>
        <end position="310"/>
    </location>
</feature>
<reference evidence="2 3" key="1">
    <citation type="submission" date="2024-06" db="EMBL/GenBank/DDBJ databases">
        <title>A chromosome level genome sequence of Diviner's sage (Salvia divinorum).</title>
        <authorList>
            <person name="Ford S.A."/>
            <person name="Ro D.-K."/>
            <person name="Ness R.W."/>
            <person name="Phillips M.A."/>
        </authorList>
    </citation>
    <scope>NUCLEOTIDE SEQUENCE [LARGE SCALE GENOMIC DNA]</scope>
    <source>
        <strain evidence="2">SAF-2024a</strain>
        <tissue evidence="2">Leaf</tissue>
    </source>
</reference>
<keyword evidence="3" id="KW-1185">Reference proteome</keyword>
<organism evidence="2 3">
    <name type="scientific">Salvia divinorum</name>
    <name type="common">Maria pastora</name>
    <name type="synonym">Diviner's sage</name>
    <dbReference type="NCBI Taxonomy" id="28513"/>
    <lineage>
        <taxon>Eukaryota</taxon>
        <taxon>Viridiplantae</taxon>
        <taxon>Streptophyta</taxon>
        <taxon>Embryophyta</taxon>
        <taxon>Tracheophyta</taxon>
        <taxon>Spermatophyta</taxon>
        <taxon>Magnoliopsida</taxon>
        <taxon>eudicotyledons</taxon>
        <taxon>Gunneridae</taxon>
        <taxon>Pentapetalae</taxon>
        <taxon>asterids</taxon>
        <taxon>lamiids</taxon>
        <taxon>Lamiales</taxon>
        <taxon>Lamiaceae</taxon>
        <taxon>Nepetoideae</taxon>
        <taxon>Mentheae</taxon>
        <taxon>Salviinae</taxon>
        <taxon>Salvia</taxon>
        <taxon>Salvia subgen. Calosphace</taxon>
    </lineage>
</organism>
<dbReference type="InterPro" id="IPR046959">
    <property type="entry name" value="PRK1-6/SRF4-like"/>
</dbReference>
<evidence type="ECO:0000313" key="3">
    <source>
        <dbReference type="Proteomes" id="UP001567538"/>
    </source>
</evidence>
<dbReference type="AlphaFoldDB" id="A0ABD1H6G8"/>
<dbReference type="InterPro" id="IPR001245">
    <property type="entry name" value="Ser-Thr/Tyr_kinase_cat_dom"/>
</dbReference>
<keyword evidence="2" id="KW-0808">Transferase</keyword>
<dbReference type="Pfam" id="PF07714">
    <property type="entry name" value="PK_Tyr_Ser-Thr"/>
    <property type="match status" value="1"/>
</dbReference>
<dbReference type="Proteomes" id="UP001567538">
    <property type="component" value="Unassembled WGS sequence"/>
</dbReference>
<keyword evidence="2" id="KW-0723">Serine/threonine-protein kinase</keyword>
<comment type="caution">
    <text evidence="2">The sequence shown here is derived from an EMBL/GenBank/DDBJ whole genome shotgun (WGS) entry which is preliminary data.</text>
</comment>
<dbReference type="PANTHER" id="PTHR48007">
    <property type="entry name" value="LEUCINE-RICH REPEAT RECEPTOR-LIKE PROTEIN KINASE PXC1"/>
    <property type="match status" value="1"/>
</dbReference>
<name>A0ABD1H6G8_SALDI</name>
<dbReference type="Gene3D" id="1.10.510.10">
    <property type="entry name" value="Transferase(Phosphotransferase) domain 1"/>
    <property type="match status" value="1"/>
</dbReference>
<gene>
    <name evidence="2" type="ORF">AAHA92_12869</name>
</gene>
<dbReference type="PROSITE" id="PS50011">
    <property type="entry name" value="PROTEIN_KINASE_DOM"/>
    <property type="match status" value="1"/>
</dbReference>
<dbReference type="EC" id="2.7.11.1" evidence="2"/>
<evidence type="ECO:0000259" key="1">
    <source>
        <dbReference type="PROSITE" id="PS50011"/>
    </source>
</evidence>
<dbReference type="SUPFAM" id="SSF56112">
    <property type="entry name" value="Protein kinase-like (PK-like)"/>
    <property type="match status" value="1"/>
</dbReference>
<protein>
    <submittedName>
        <fullName evidence="2">Non-specific serine/threonine protein kinase</fullName>
        <ecNumber evidence="2">2.7.11.1</ecNumber>
    </submittedName>
</protein>
<proteinExistence type="predicted"/>
<dbReference type="GO" id="GO:0004674">
    <property type="term" value="F:protein serine/threonine kinase activity"/>
    <property type="evidence" value="ECO:0007669"/>
    <property type="project" value="UniProtKB-KW"/>
</dbReference>
<dbReference type="EMBL" id="JBEAFC010000006">
    <property type="protein sequence ID" value="KAL1552021.1"/>
    <property type="molecule type" value="Genomic_DNA"/>
</dbReference>
<dbReference type="PANTHER" id="PTHR48007:SF55">
    <property type="entry name" value="PROTEIN KINASE DOMAIN-CONTAINING PROTEIN"/>
    <property type="match status" value="1"/>
</dbReference>
<dbReference type="InterPro" id="IPR011009">
    <property type="entry name" value="Kinase-like_dom_sf"/>
</dbReference>
<sequence>MLSRAFVKPNRRVPDQSKEWSLRSSSIFEHEDFLFGFTDDIPLTSCSSDGSDMTLRQVLRASVGVMGESPLGMTEKVVLLGGKIKAVKRFKRVGIRRNEFRRRVERLALVGNQCEYLVPVIAYLYSKRIKFVVYDYYPMGSLSDLLSAAKEGHTGLEWKHRYWIAQCIAKAIAFIHSQTPPKDRHLKLNVHGNVKTSNVMVNVDFSARLSDYGFLQLVDHVDTGQDDVALPYQPGLSQESDVYSFGVVLMEILGWPDATSGATSGHVFEFCVGRGEEERQVLNVLEIALLCRNSLGHARPTISDVSACLA</sequence>